<dbReference type="Gene3D" id="1.20.1440.90">
    <property type="entry name" value="Phosphoenolpyruvate/pyruvate domain"/>
    <property type="match status" value="1"/>
</dbReference>
<reference evidence="1 2" key="1">
    <citation type="journal article" date="2023" name="BMC Biotechnol.">
        <title>Vitis rotundifolia cv Carlos genome sequencing.</title>
        <authorList>
            <person name="Huff M."/>
            <person name="Hulse-Kemp A."/>
            <person name="Scheffler B."/>
            <person name="Youngblood R."/>
            <person name="Simpson S."/>
            <person name="Babiker E."/>
            <person name="Staton M."/>
        </authorList>
    </citation>
    <scope>NUCLEOTIDE SEQUENCE [LARGE SCALE GENOMIC DNA]</scope>
    <source>
        <tissue evidence="1">Leaf</tissue>
    </source>
</reference>
<organism evidence="1 2">
    <name type="scientific">Vitis rotundifolia</name>
    <name type="common">Muscadine grape</name>
    <dbReference type="NCBI Taxonomy" id="103349"/>
    <lineage>
        <taxon>Eukaryota</taxon>
        <taxon>Viridiplantae</taxon>
        <taxon>Streptophyta</taxon>
        <taxon>Embryophyta</taxon>
        <taxon>Tracheophyta</taxon>
        <taxon>Spermatophyta</taxon>
        <taxon>Magnoliopsida</taxon>
        <taxon>eudicotyledons</taxon>
        <taxon>Gunneridae</taxon>
        <taxon>Pentapetalae</taxon>
        <taxon>rosids</taxon>
        <taxon>Vitales</taxon>
        <taxon>Vitaceae</taxon>
        <taxon>Viteae</taxon>
        <taxon>Vitis</taxon>
    </lineage>
</organism>
<gene>
    <name evidence="1" type="ORF">PVL29_019584</name>
</gene>
<dbReference type="EMBL" id="JARBHA010000015">
    <property type="protein sequence ID" value="KAJ9680308.1"/>
    <property type="molecule type" value="Genomic_DNA"/>
</dbReference>
<comment type="caution">
    <text evidence="1">The sequence shown here is derived from an EMBL/GenBank/DDBJ whole genome shotgun (WGS) entry which is preliminary data.</text>
</comment>
<sequence length="167" mass="18393">MFTQGSGDLIASAVQSKSAVDQMFNNSSLSSSPKSVLPEKVPVDQVSTWNVKENNGETTDELLEPLLVCCESLQSCGSGILGMHSLEDCLQAWEILPKVNYAMSGYELEMGIFLVSQVQEKCIGKYFSGKFTLGNFPILVFTSDLYSFPHLLQLNVELFISHFFGFG</sequence>
<protein>
    <submittedName>
        <fullName evidence="1">Uncharacterized protein</fullName>
    </submittedName>
</protein>
<accession>A0AA38Z1D1</accession>
<dbReference type="Proteomes" id="UP001168098">
    <property type="component" value="Unassembled WGS sequence"/>
</dbReference>
<dbReference type="AlphaFoldDB" id="A0AA38Z1D1"/>
<keyword evidence="2" id="KW-1185">Reference proteome</keyword>
<evidence type="ECO:0000313" key="2">
    <source>
        <dbReference type="Proteomes" id="UP001168098"/>
    </source>
</evidence>
<evidence type="ECO:0000313" key="1">
    <source>
        <dbReference type="EMBL" id="KAJ9680308.1"/>
    </source>
</evidence>
<name>A0AA38Z1D1_VITRO</name>
<proteinExistence type="predicted"/>